<evidence type="ECO:0000313" key="3">
    <source>
        <dbReference type="EMBL" id="EIJ21439.1"/>
    </source>
</evidence>
<evidence type="ECO:0000313" key="4">
    <source>
        <dbReference type="Proteomes" id="UP000005929"/>
    </source>
</evidence>
<evidence type="ECO:0000259" key="2">
    <source>
        <dbReference type="Pfam" id="PF01610"/>
    </source>
</evidence>
<dbReference type="Pfam" id="PF01610">
    <property type="entry name" value="DDE_Tnp_ISL3"/>
    <property type="match status" value="1"/>
</dbReference>
<name>A0AAV3FIP7_BIFLL</name>
<dbReference type="InterPro" id="IPR002560">
    <property type="entry name" value="Transposase_DDE"/>
</dbReference>
<proteinExistence type="predicted"/>
<protein>
    <submittedName>
        <fullName evidence="3">Transposase domain protein</fullName>
    </submittedName>
</protein>
<dbReference type="AlphaFoldDB" id="A0AAV3FIP7"/>
<reference evidence="3 4" key="1">
    <citation type="journal article" date="2013" name="Genome Announc.">
        <title>Draft Genome Sequences of Two Pairs of Human Intestinal Bifidobacterium longum subsp. longum Strains, 44B and 1-6B and 35B and 2-2B, Consecutively Isolated from Two Children after a 5-Year Time Period.</title>
        <authorList>
            <person name="Shkoporov A.N."/>
            <person name="Efimov B.A."/>
            <person name="Khokhlova E.V."/>
            <person name="Chaplin A.V."/>
            <person name="Kafarskaya L.I."/>
            <person name="Durkin A.S."/>
            <person name="McCorrison J."/>
            <person name="Torralba M."/>
            <person name="Gillis M."/>
            <person name="Sutton G."/>
            <person name="Weibel D.B."/>
            <person name="Nelson K.E."/>
            <person name="Smeianov V.V."/>
        </authorList>
    </citation>
    <scope>NUCLEOTIDE SEQUENCE [LARGE SCALE GENOMIC DNA]</scope>
    <source>
        <strain evidence="3 4">2-2B</strain>
    </source>
</reference>
<feature type="domain" description="Transposase IS204/IS1001/IS1096/IS1165 DDE" evidence="2">
    <location>
        <begin position="11"/>
        <end position="155"/>
    </location>
</feature>
<dbReference type="PANTHER" id="PTHR33498:SF1">
    <property type="entry name" value="TRANSPOSASE FOR INSERTION SEQUENCE ELEMENT IS1557"/>
    <property type="match status" value="1"/>
</dbReference>
<dbReference type="EMBL" id="AJTJ01000138">
    <property type="protein sequence ID" value="EIJ21439.1"/>
    <property type="molecule type" value="Genomic_DNA"/>
</dbReference>
<dbReference type="PANTHER" id="PTHR33498">
    <property type="entry name" value="TRANSPOSASE FOR INSERTION SEQUENCE ELEMENT IS1557"/>
    <property type="match status" value="1"/>
</dbReference>
<dbReference type="InterPro" id="IPR047951">
    <property type="entry name" value="Transpos_ISL3"/>
</dbReference>
<feature type="compositionally biased region" description="Basic and acidic residues" evidence="1">
    <location>
        <begin position="139"/>
        <end position="162"/>
    </location>
</feature>
<sequence length="162" mass="18400">MPSPFGGLTSIGVDETGYRKGHTCITVVVDHERHRAIWAHDGYGRDVFGLFFQTLTPEQRASIRVVAGDGAWWIDSCVHEWCPNAERAPDGFHIVSWTSDAPDKVRRHPWNQARRDGDEKSVKRMRGVRYTVLKNPGKLTDRRSEASGNLRDTDPKGRPYRS</sequence>
<gene>
    <name evidence="3" type="ORF">HMPREF1315_0940</name>
</gene>
<dbReference type="Proteomes" id="UP000005929">
    <property type="component" value="Unassembled WGS sequence"/>
</dbReference>
<feature type="region of interest" description="Disordered" evidence="1">
    <location>
        <begin position="134"/>
        <end position="162"/>
    </location>
</feature>
<organism evidence="3 4">
    <name type="scientific">Bifidobacterium longum subsp. longum 2-2B</name>
    <dbReference type="NCBI Taxonomy" id="1161745"/>
    <lineage>
        <taxon>Bacteria</taxon>
        <taxon>Bacillati</taxon>
        <taxon>Actinomycetota</taxon>
        <taxon>Actinomycetes</taxon>
        <taxon>Bifidobacteriales</taxon>
        <taxon>Bifidobacteriaceae</taxon>
        <taxon>Bifidobacterium</taxon>
    </lineage>
</organism>
<evidence type="ECO:0000256" key="1">
    <source>
        <dbReference type="SAM" id="MobiDB-lite"/>
    </source>
</evidence>
<comment type="caution">
    <text evidence="3">The sequence shown here is derived from an EMBL/GenBank/DDBJ whole genome shotgun (WGS) entry which is preliminary data.</text>
</comment>
<accession>A0AAV3FIP7</accession>